<dbReference type="PANTHER" id="PTHR30341:SF0">
    <property type="entry name" value="NA(+)_H(+) ANTIPORTER NHAA"/>
    <property type="match status" value="1"/>
</dbReference>
<feature type="transmembrane region" description="Helical" evidence="11">
    <location>
        <begin position="59"/>
        <end position="81"/>
    </location>
</feature>
<proteinExistence type="inferred from homology"/>
<evidence type="ECO:0000256" key="5">
    <source>
        <dbReference type="ARBA" id="ARBA00022692"/>
    </source>
</evidence>
<feature type="transmembrane region" description="Helical" evidence="11">
    <location>
        <begin position="215"/>
        <end position="235"/>
    </location>
</feature>
<keyword evidence="4 11" id="KW-1003">Cell membrane</keyword>
<feature type="transmembrane region" description="Helical" evidence="11">
    <location>
        <begin position="102"/>
        <end position="121"/>
    </location>
</feature>
<keyword evidence="2 11" id="KW-0813">Transport</keyword>
<dbReference type="RefSeq" id="WP_068688607.1">
    <property type="nucleotide sequence ID" value="NZ_CP063196.1"/>
</dbReference>
<dbReference type="Pfam" id="PF06965">
    <property type="entry name" value="Na_H_antiport_1"/>
    <property type="match status" value="1"/>
</dbReference>
<dbReference type="PANTHER" id="PTHR30341">
    <property type="entry name" value="SODIUM ION/PROTON ANTIPORTER NHAA-RELATED"/>
    <property type="match status" value="1"/>
</dbReference>
<name>A0A399FTW3_9ACTN</name>
<dbReference type="Proteomes" id="UP000265719">
    <property type="component" value="Chromosome"/>
</dbReference>
<dbReference type="EMBL" id="CP063196">
    <property type="protein sequence ID" value="UOE18019.1"/>
    <property type="molecule type" value="Genomic_DNA"/>
</dbReference>
<dbReference type="KEGG" id="thao:NI17_014275"/>
<dbReference type="GO" id="GO:0015385">
    <property type="term" value="F:sodium:proton antiporter activity"/>
    <property type="evidence" value="ECO:0007669"/>
    <property type="project" value="UniProtKB-UniRule"/>
</dbReference>
<feature type="transmembrane region" description="Helical" evidence="11">
    <location>
        <begin position="375"/>
        <end position="399"/>
    </location>
</feature>
<keyword evidence="5 11" id="KW-0812">Transmembrane</keyword>
<dbReference type="GO" id="GO:0006885">
    <property type="term" value="P:regulation of pH"/>
    <property type="evidence" value="ECO:0007669"/>
    <property type="project" value="UniProtKB-UniRule"/>
</dbReference>
<dbReference type="InterPro" id="IPR023171">
    <property type="entry name" value="Na/H_antiporter_dom_sf"/>
</dbReference>
<feature type="transmembrane region" description="Helical" evidence="11">
    <location>
        <begin position="21"/>
        <end position="39"/>
    </location>
</feature>
<gene>
    <name evidence="11 12" type="primary">nhaA</name>
    <name evidence="12" type="ORF">NI17_014275</name>
</gene>
<evidence type="ECO:0000256" key="2">
    <source>
        <dbReference type="ARBA" id="ARBA00022448"/>
    </source>
</evidence>
<evidence type="ECO:0000256" key="9">
    <source>
        <dbReference type="ARBA" id="ARBA00023136"/>
    </source>
</evidence>
<evidence type="ECO:0000313" key="13">
    <source>
        <dbReference type="Proteomes" id="UP000265719"/>
    </source>
</evidence>
<evidence type="ECO:0000256" key="3">
    <source>
        <dbReference type="ARBA" id="ARBA00022449"/>
    </source>
</evidence>
<organism evidence="12 13">
    <name type="scientific">Thermobifida halotolerans</name>
    <dbReference type="NCBI Taxonomy" id="483545"/>
    <lineage>
        <taxon>Bacteria</taxon>
        <taxon>Bacillati</taxon>
        <taxon>Actinomycetota</taxon>
        <taxon>Actinomycetes</taxon>
        <taxon>Streptosporangiales</taxon>
        <taxon>Nocardiopsidaceae</taxon>
        <taxon>Thermobifida</taxon>
    </lineage>
</organism>
<keyword evidence="7 11" id="KW-0915">Sodium</keyword>
<evidence type="ECO:0000256" key="6">
    <source>
        <dbReference type="ARBA" id="ARBA00022989"/>
    </source>
</evidence>
<dbReference type="GO" id="GO:0005886">
    <property type="term" value="C:plasma membrane"/>
    <property type="evidence" value="ECO:0007669"/>
    <property type="project" value="UniProtKB-SubCell"/>
</dbReference>
<evidence type="ECO:0000256" key="1">
    <source>
        <dbReference type="ARBA" id="ARBA00004429"/>
    </source>
</evidence>
<keyword evidence="10 11" id="KW-0739">Sodium transport</keyword>
<evidence type="ECO:0000256" key="4">
    <source>
        <dbReference type="ARBA" id="ARBA00022475"/>
    </source>
</evidence>
<dbReference type="NCBIfam" id="TIGR00773">
    <property type="entry name" value="NhaA"/>
    <property type="match status" value="1"/>
</dbReference>
<feature type="transmembrane region" description="Helical" evidence="11">
    <location>
        <begin position="341"/>
        <end position="363"/>
    </location>
</feature>
<evidence type="ECO:0000256" key="7">
    <source>
        <dbReference type="ARBA" id="ARBA00023053"/>
    </source>
</evidence>
<dbReference type="InterPro" id="IPR004670">
    <property type="entry name" value="NhaA"/>
</dbReference>
<feature type="transmembrane region" description="Helical" evidence="11">
    <location>
        <begin position="187"/>
        <end position="203"/>
    </location>
</feature>
<dbReference type="OrthoDB" id="117402at2"/>
<keyword evidence="13" id="KW-1185">Reference proteome</keyword>
<comment type="subcellular location">
    <subcellularLocation>
        <location evidence="1">Cell inner membrane</location>
        <topology evidence="1">Multi-pass membrane protein</topology>
    </subcellularLocation>
    <subcellularLocation>
        <location evidence="11">Cell membrane</location>
        <topology evidence="11">Multi-pass membrane protein</topology>
    </subcellularLocation>
</comment>
<keyword evidence="6 11" id="KW-1133">Transmembrane helix</keyword>
<dbReference type="AlphaFoldDB" id="A0A399FTW3"/>
<accession>A0A399FTW3</accession>
<feature type="transmembrane region" description="Helical" evidence="11">
    <location>
        <begin position="306"/>
        <end position="329"/>
    </location>
</feature>
<comment type="similarity">
    <text evidence="11">Belongs to the NhaA Na(+)/H(+) (TC 2.A.33) antiporter family.</text>
</comment>
<keyword evidence="8 11" id="KW-0406">Ion transport</keyword>
<evidence type="ECO:0000256" key="11">
    <source>
        <dbReference type="HAMAP-Rule" id="MF_01844"/>
    </source>
</evidence>
<reference evidence="12" key="1">
    <citation type="submission" date="2020-10" db="EMBL/GenBank/DDBJ databases">
        <title>De novo genome project of the cellulose decomposer Thermobifida halotolerans type strain.</title>
        <authorList>
            <person name="Nagy I."/>
            <person name="Horvath B."/>
            <person name="Kukolya J."/>
            <person name="Nagy I."/>
            <person name="Orsini M."/>
        </authorList>
    </citation>
    <scope>NUCLEOTIDE SEQUENCE</scope>
    <source>
        <strain evidence="12">DSM 44931</strain>
    </source>
</reference>
<dbReference type="Gene3D" id="1.20.1530.10">
    <property type="entry name" value="Na+/H+ antiporter like domain"/>
    <property type="match status" value="1"/>
</dbReference>
<comment type="function">
    <text evidence="11">Na(+)/H(+) antiporter that extrudes sodium in exchange for external protons.</text>
</comment>
<feature type="transmembrane region" description="Helical" evidence="11">
    <location>
        <begin position="161"/>
        <end position="181"/>
    </location>
</feature>
<protein>
    <recommendedName>
        <fullName evidence="11">Na(+)/H(+) antiporter NhaA</fullName>
    </recommendedName>
    <alternativeName>
        <fullName evidence="11">Sodium/proton antiporter NhaA</fullName>
    </alternativeName>
</protein>
<dbReference type="HAMAP" id="MF_01844">
    <property type="entry name" value="NhaA"/>
    <property type="match status" value="1"/>
</dbReference>
<evidence type="ECO:0000313" key="12">
    <source>
        <dbReference type="EMBL" id="UOE18019.1"/>
    </source>
</evidence>
<evidence type="ECO:0000256" key="10">
    <source>
        <dbReference type="ARBA" id="ARBA00023201"/>
    </source>
</evidence>
<keyword evidence="9 11" id="KW-0472">Membrane</keyword>
<comment type="catalytic activity">
    <reaction evidence="11">
        <text>Na(+)(in) + 2 H(+)(out) = Na(+)(out) + 2 H(+)(in)</text>
        <dbReference type="Rhea" id="RHEA:29251"/>
        <dbReference type="ChEBI" id="CHEBI:15378"/>
        <dbReference type="ChEBI" id="CHEBI:29101"/>
    </reaction>
</comment>
<feature type="transmembrane region" description="Helical" evidence="11">
    <location>
        <begin position="133"/>
        <end position="154"/>
    </location>
</feature>
<evidence type="ECO:0000256" key="8">
    <source>
        <dbReference type="ARBA" id="ARBA00023065"/>
    </source>
</evidence>
<keyword evidence="3 11" id="KW-0050">Antiport</keyword>
<sequence length="414" mass="43261">MTTHTAGGRLHAIADLFRSDIVGGLLLIGGAVAALIWANSPFGHSYEALREFSFGPEALHLHLSVEAWVADGLLAVFFFVVGNELKQEFVHGELRNPRRAMLPIVAAVCGMVVPALIYVGLNATDPDRVSGWGIPMATDIAFAVAILAVVGRYLPPALRTFLLTLAIVDDLGAIVVIAIFYTDHLSFPPMFAAAALLAVFGYLQRGQGPAARLNASALPNWVVYLPLAFAIWALVHASGVHATIAGVAMGLLMRTVPLAGEEESSSHRVEHLLSPWSSGLVLPVFALMSAGVAFEGGLGAVFGDTAALGIMAGLVVGKTVGITGGSWLTTKITSAELSPSLRWIDIAGMSMLAGIGFTVSLLITELSFPGQPGVLAHAKAGVLLASLLATLLAAAVLAARNAHYRSLREARAAR</sequence>